<dbReference type="Proteomes" id="UP001201985">
    <property type="component" value="Unassembled WGS sequence"/>
</dbReference>
<gene>
    <name evidence="2" type="ORF">MON41_08875</name>
</gene>
<evidence type="ECO:0000256" key="1">
    <source>
        <dbReference type="SAM" id="SignalP"/>
    </source>
</evidence>
<accession>A0ABS9W3L0</accession>
<protein>
    <recommendedName>
        <fullName evidence="4">Lipoprotein</fullName>
    </recommendedName>
</protein>
<reference evidence="2 3" key="1">
    <citation type="submission" date="2022-03" db="EMBL/GenBank/DDBJ databases">
        <title>Complete genome analysis of Roseomonas KG 17.1 : a prolific producer of plant growth promoters.</title>
        <authorList>
            <person name="Saadouli I."/>
            <person name="Najjari A."/>
            <person name="Mosbah A."/>
            <person name="Ouzari H.I."/>
        </authorList>
    </citation>
    <scope>NUCLEOTIDE SEQUENCE [LARGE SCALE GENOMIC DNA]</scope>
    <source>
        <strain evidence="2 3">KG17-1</strain>
    </source>
</reference>
<dbReference type="RefSeq" id="WP_120007856.1">
    <property type="nucleotide sequence ID" value="NZ_JALBUU010000004.1"/>
</dbReference>
<evidence type="ECO:0000313" key="3">
    <source>
        <dbReference type="Proteomes" id="UP001201985"/>
    </source>
</evidence>
<dbReference type="EMBL" id="JALBUU010000004">
    <property type="protein sequence ID" value="MCI0753871.1"/>
    <property type="molecule type" value="Genomic_DNA"/>
</dbReference>
<keyword evidence="1" id="KW-0732">Signal</keyword>
<dbReference type="PROSITE" id="PS51257">
    <property type="entry name" value="PROKAR_LIPOPROTEIN"/>
    <property type="match status" value="1"/>
</dbReference>
<proteinExistence type="predicted"/>
<name>A0ABS9W3L0_9PROT</name>
<sequence length="139" mass="14379">MRKPLTHAVLGLALGLLAACAGGGTADFDRRMASYVAQPEVRLVEGLGVPQRVYDAEGRRFLEYDFGGTAAPASSGFSFGVGGGSFGGGRYGRGGGFGTGIGVGIPLGGSGYEPVPCLVTFEIREGRVLDFRRQGESCR</sequence>
<feature type="signal peptide" evidence="1">
    <location>
        <begin position="1"/>
        <end position="21"/>
    </location>
</feature>
<evidence type="ECO:0008006" key="4">
    <source>
        <dbReference type="Google" id="ProtNLM"/>
    </source>
</evidence>
<organism evidence="2 3">
    <name type="scientific">Teichococcus vastitatis</name>
    <dbReference type="NCBI Taxonomy" id="2307076"/>
    <lineage>
        <taxon>Bacteria</taxon>
        <taxon>Pseudomonadati</taxon>
        <taxon>Pseudomonadota</taxon>
        <taxon>Alphaproteobacteria</taxon>
        <taxon>Acetobacterales</taxon>
        <taxon>Roseomonadaceae</taxon>
        <taxon>Roseomonas</taxon>
    </lineage>
</organism>
<evidence type="ECO:0000313" key="2">
    <source>
        <dbReference type="EMBL" id="MCI0753871.1"/>
    </source>
</evidence>
<feature type="chain" id="PRO_5046978415" description="Lipoprotein" evidence="1">
    <location>
        <begin position="22"/>
        <end position="139"/>
    </location>
</feature>
<comment type="caution">
    <text evidence="2">The sequence shown here is derived from an EMBL/GenBank/DDBJ whole genome shotgun (WGS) entry which is preliminary data.</text>
</comment>
<keyword evidence="3" id="KW-1185">Reference proteome</keyword>